<dbReference type="RefSeq" id="WP_168038048.1">
    <property type="nucleotide sequence ID" value="NZ_JAATJH010000004.1"/>
</dbReference>
<proteinExistence type="predicted"/>
<organism evidence="2 3">
    <name type="scientific">Neolewinella antarctica</name>
    <dbReference type="NCBI Taxonomy" id="442734"/>
    <lineage>
        <taxon>Bacteria</taxon>
        <taxon>Pseudomonadati</taxon>
        <taxon>Bacteroidota</taxon>
        <taxon>Saprospiria</taxon>
        <taxon>Saprospirales</taxon>
        <taxon>Lewinellaceae</taxon>
        <taxon>Neolewinella</taxon>
    </lineage>
</organism>
<gene>
    <name evidence="2" type="ORF">GGR27_002697</name>
</gene>
<evidence type="ECO:0000313" key="3">
    <source>
        <dbReference type="Proteomes" id="UP000770785"/>
    </source>
</evidence>
<feature type="compositionally biased region" description="Basic and acidic residues" evidence="1">
    <location>
        <begin position="115"/>
        <end position="138"/>
    </location>
</feature>
<evidence type="ECO:0000313" key="2">
    <source>
        <dbReference type="EMBL" id="NJC27184.1"/>
    </source>
</evidence>
<accession>A0ABX0XE49</accession>
<feature type="region of interest" description="Disordered" evidence="1">
    <location>
        <begin position="115"/>
        <end position="144"/>
    </location>
</feature>
<comment type="caution">
    <text evidence="2">The sequence shown here is derived from an EMBL/GenBank/DDBJ whole genome shotgun (WGS) entry which is preliminary data.</text>
</comment>
<protein>
    <recommendedName>
        <fullName evidence="4">Transposase Helix-turn-helix domain-containing protein</fullName>
    </recommendedName>
</protein>
<evidence type="ECO:0008006" key="4">
    <source>
        <dbReference type="Google" id="ProtNLM"/>
    </source>
</evidence>
<reference evidence="2 3" key="1">
    <citation type="submission" date="2020-03" db="EMBL/GenBank/DDBJ databases">
        <title>Genomic Encyclopedia of Type Strains, Phase IV (KMG-IV): sequencing the most valuable type-strain genomes for metagenomic binning, comparative biology and taxonomic classification.</title>
        <authorList>
            <person name="Goeker M."/>
        </authorList>
    </citation>
    <scope>NUCLEOTIDE SEQUENCE [LARGE SCALE GENOMIC DNA]</scope>
    <source>
        <strain evidence="2 3">DSM 105096</strain>
    </source>
</reference>
<sequence length="144" mass="16923">MTQKQFEELTLAFAKTYEEFHESTLQEQLSERTDEPKFKTYEDILFFVLYTLKSGLTYDLLALSFDLSISVAFEKQAVGVRLLQMTLQQDGHLPQRQFDSLKDLEKQLKGHDELLIDGTEQRRQRPVNQDDQKEDYSGKKKPTR</sequence>
<dbReference type="EMBL" id="JAATJH010000004">
    <property type="protein sequence ID" value="NJC27184.1"/>
    <property type="molecule type" value="Genomic_DNA"/>
</dbReference>
<evidence type="ECO:0000256" key="1">
    <source>
        <dbReference type="SAM" id="MobiDB-lite"/>
    </source>
</evidence>
<keyword evidence="3" id="KW-1185">Reference proteome</keyword>
<dbReference type="Proteomes" id="UP000770785">
    <property type="component" value="Unassembled WGS sequence"/>
</dbReference>
<name>A0ABX0XE49_9BACT</name>